<keyword evidence="1" id="KW-0812">Transmembrane</keyword>
<accession>A0A1I4JZQ3</accession>
<dbReference type="EMBL" id="FOUB01000003">
    <property type="protein sequence ID" value="SFL72002.1"/>
    <property type="molecule type" value="Genomic_DNA"/>
</dbReference>
<feature type="transmembrane region" description="Helical" evidence="1">
    <location>
        <begin position="30"/>
        <end position="50"/>
    </location>
</feature>
<dbReference type="InterPro" id="IPR011707">
    <property type="entry name" value="Cu-oxidase-like_N"/>
</dbReference>
<dbReference type="Gene3D" id="2.60.40.420">
    <property type="entry name" value="Cupredoxins - blue copper proteins"/>
    <property type="match status" value="1"/>
</dbReference>
<protein>
    <submittedName>
        <fullName evidence="3">Multicopper oxidase</fullName>
    </submittedName>
</protein>
<gene>
    <name evidence="3" type="ORF">SAMN05421863_100351</name>
</gene>
<dbReference type="GO" id="GO:0016491">
    <property type="term" value="F:oxidoreductase activity"/>
    <property type="evidence" value="ECO:0007669"/>
    <property type="project" value="TreeGrafter"/>
</dbReference>
<dbReference type="InterPro" id="IPR008972">
    <property type="entry name" value="Cupredoxin"/>
</dbReference>
<evidence type="ECO:0000259" key="2">
    <source>
        <dbReference type="Pfam" id="PF07732"/>
    </source>
</evidence>
<dbReference type="PANTHER" id="PTHR11709">
    <property type="entry name" value="MULTI-COPPER OXIDASE"/>
    <property type="match status" value="1"/>
</dbReference>
<dbReference type="PANTHER" id="PTHR11709:SF486">
    <property type="entry name" value="MULTICOPPER OXIDASE"/>
    <property type="match status" value="1"/>
</dbReference>
<evidence type="ECO:0000256" key="1">
    <source>
        <dbReference type="SAM" id="Phobius"/>
    </source>
</evidence>
<dbReference type="InterPro" id="IPR045087">
    <property type="entry name" value="Cu-oxidase_fam"/>
</dbReference>
<keyword evidence="1" id="KW-1133">Transmembrane helix</keyword>
<reference evidence="4" key="1">
    <citation type="submission" date="2016-10" db="EMBL/GenBank/DDBJ databases">
        <authorList>
            <person name="Varghese N."/>
            <person name="Submissions S."/>
        </authorList>
    </citation>
    <scope>NUCLEOTIDE SEQUENCE [LARGE SCALE GENOMIC DNA]</scope>
    <source>
        <strain evidence="4">Nm44</strain>
    </source>
</reference>
<dbReference type="Proteomes" id="UP000183287">
    <property type="component" value="Unassembled WGS sequence"/>
</dbReference>
<organism evidence="3 4">
    <name type="scientific">Nitrosomonas communis</name>
    <dbReference type="NCBI Taxonomy" id="44574"/>
    <lineage>
        <taxon>Bacteria</taxon>
        <taxon>Pseudomonadati</taxon>
        <taxon>Pseudomonadota</taxon>
        <taxon>Betaproteobacteria</taxon>
        <taxon>Nitrosomonadales</taxon>
        <taxon>Nitrosomonadaceae</taxon>
        <taxon>Nitrosomonas</taxon>
    </lineage>
</organism>
<dbReference type="OrthoDB" id="9757546at2"/>
<keyword evidence="4" id="KW-1185">Reference proteome</keyword>
<feature type="domain" description="Plastocyanin-like" evidence="2">
    <location>
        <begin position="96"/>
        <end position="205"/>
    </location>
</feature>
<name>A0A1I4JZQ3_9PROT</name>
<dbReference type="GO" id="GO:0005507">
    <property type="term" value="F:copper ion binding"/>
    <property type="evidence" value="ECO:0007669"/>
    <property type="project" value="InterPro"/>
</dbReference>
<dbReference type="RefSeq" id="WP_083398286.1">
    <property type="nucleotide sequence ID" value="NZ_FOUB01000003.1"/>
</dbReference>
<dbReference type="AlphaFoldDB" id="A0A1I4JZQ3"/>
<proteinExistence type="predicted"/>
<sequence length="327" mass="36277">MRSIHAAELVTDSFFSSRMEKVCNSRPLSAIWSMVLFAISLLFLGGNVLAGNTHRIGMFAEEMTGGYFAYRMMRYEVIDQDGSSTDITARYSDRATIPGPTIILTEGDEAEIELMYQINPDQANPKHNHVSLHVHGVHYDKDSDGTLKYINLYKDESATPVLSYTYRWNAALGTAGTWPYHDHNMDSHNGAEDRGLFGALIVNSASAAVDNIKKEFVLYIIDDAIVGMETNNTTGQHTPLWVNPNLTAEKNSDVRFHVLALGTNFHQFQLNNYTWADPGAVNQINTKAIGPLEKHVFVVKATHSSSYMDTAFSSVLLGMKGDFVVAD</sequence>
<evidence type="ECO:0000313" key="4">
    <source>
        <dbReference type="Proteomes" id="UP000183287"/>
    </source>
</evidence>
<dbReference type="SUPFAM" id="SSF49503">
    <property type="entry name" value="Cupredoxins"/>
    <property type="match status" value="2"/>
</dbReference>
<evidence type="ECO:0000313" key="3">
    <source>
        <dbReference type="EMBL" id="SFL72002.1"/>
    </source>
</evidence>
<keyword evidence="1" id="KW-0472">Membrane</keyword>
<dbReference type="Pfam" id="PF07732">
    <property type="entry name" value="Cu-oxidase_3"/>
    <property type="match status" value="1"/>
</dbReference>